<feature type="chain" id="PRO_5021701104" description="Putative auto-transporter adhesin head GIN domain-containing protein" evidence="1">
    <location>
        <begin position="19"/>
        <end position="272"/>
    </location>
</feature>
<keyword evidence="4" id="KW-1185">Reference proteome</keyword>
<comment type="caution">
    <text evidence="3">The sequence shown here is derived from an EMBL/GenBank/DDBJ whole genome shotgun (WGS) entry which is preliminary data.</text>
</comment>
<organism evidence="3 4">
    <name type="scientific">Empedobacter brevis NBRC 14943 = ATCC 43319</name>
    <dbReference type="NCBI Taxonomy" id="1218108"/>
    <lineage>
        <taxon>Bacteria</taxon>
        <taxon>Pseudomonadati</taxon>
        <taxon>Bacteroidota</taxon>
        <taxon>Flavobacteriia</taxon>
        <taxon>Flavobacteriales</taxon>
        <taxon>Weeksellaceae</taxon>
        <taxon>Empedobacter</taxon>
    </lineage>
</organism>
<accession>A0A511NCJ1</accession>
<dbReference type="GeneID" id="84648607"/>
<name>A0A511NCJ1_9FLAO</name>
<keyword evidence="1" id="KW-0732">Signal</keyword>
<evidence type="ECO:0000259" key="2">
    <source>
        <dbReference type="Pfam" id="PF10988"/>
    </source>
</evidence>
<evidence type="ECO:0000313" key="4">
    <source>
        <dbReference type="Proteomes" id="UP000321245"/>
    </source>
</evidence>
<evidence type="ECO:0000256" key="1">
    <source>
        <dbReference type="SAM" id="SignalP"/>
    </source>
</evidence>
<protein>
    <recommendedName>
        <fullName evidence="2">Putative auto-transporter adhesin head GIN domain-containing protein</fullName>
    </recommendedName>
</protein>
<dbReference type="Gene3D" id="2.160.20.120">
    <property type="match status" value="1"/>
</dbReference>
<dbReference type="Proteomes" id="UP000321245">
    <property type="component" value="Unassembled WGS sequence"/>
</dbReference>
<dbReference type="RefSeq" id="WP_019973815.1">
    <property type="nucleotide sequence ID" value="NZ_BJXC01000001.1"/>
</dbReference>
<dbReference type="InterPro" id="IPR021255">
    <property type="entry name" value="DUF2807"/>
</dbReference>
<feature type="signal peptide" evidence="1">
    <location>
        <begin position="1"/>
        <end position="18"/>
    </location>
</feature>
<reference evidence="3 4" key="1">
    <citation type="submission" date="2019-07" db="EMBL/GenBank/DDBJ databases">
        <title>Whole genome shotgun sequence of Empedobacter brevis NBRC 14943.</title>
        <authorList>
            <person name="Hosoyama A."/>
            <person name="Uohara A."/>
            <person name="Ohji S."/>
            <person name="Ichikawa N."/>
        </authorList>
    </citation>
    <scope>NUCLEOTIDE SEQUENCE [LARGE SCALE GENOMIC DNA]</scope>
    <source>
        <strain evidence="3 4">NBRC 14943</strain>
    </source>
</reference>
<proteinExistence type="predicted"/>
<dbReference type="OrthoDB" id="9926535at2"/>
<dbReference type="AlphaFoldDB" id="A0A511NCJ1"/>
<feature type="domain" description="Putative auto-transporter adhesin head GIN" evidence="2">
    <location>
        <begin position="29"/>
        <end position="161"/>
    </location>
</feature>
<dbReference type="EMBL" id="BJXC01000001">
    <property type="protein sequence ID" value="GEM50523.1"/>
    <property type="molecule type" value="Genomic_DNA"/>
</dbReference>
<evidence type="ECO:0000313" key="3">
    <source>
        <dbReference type="EMBL" id="GEM50523.1"/>
    </source>
</evidence>
<dbReference type="STRING" id="1218108.GCA_000382425_00313"/>
<dbReference type="Pfam" id="PF10988">
    <property type="entry name" value="DUF2807"/>
    <property type="match status" value="1"/>
</dbReference>
<gene>
    <name evidence="3" type="ORF">EB1_03130</name>
</gene>
<sequence length="272" mass="29443">MKNYMFLLFSLVTILLNAQITESRNVSTFNEIIGKSGVNIIYYNSDSPKVIVETDKRENLNYIITAIKNNTLEIAVDTKNQQDITIAKIDIKVYGPSLTKVSMSAGARISFEDKMKTDQLEIKQTSGAQVVFKDIKANGIEINLSSGAQLNGNFSSTTISSKMSSGAVWNSKINSEYTAINISSGAKATLKGETEQLAIKATSGSHSDLKNVKTTEANLVASNASSIASWVSQKLLVDANTASNVTIKGLPTDLTVQRDKLSKVLNENGDVY</sequence>